<reference evidence="1 2" key="1">
    <citation type="submission" date="2020-04" db="EMBL/GenBank/DDBJ databases">
        <title>Acinetobacter Taxon 24.</title>
        <authorList>
            <person name="Nemec A."/>
            <person name="Radolfova-Krizova L."/>
            <person name="Higgins P.G."/>
            <person name="Spanelova P."/>
        </authorList>
    </citation>
    <scope>NUCLEOTIDE SEQUENCE [LARGE SCALE GENOMIC DNA]</scope>
    <source>
        <strain evidence="1 2">ANC 4280</strain>
    </source>
</reference>
<dbReference type="AlphaFoldDB" id="A0A8E4F7F7"/>
<accession>A0A8E4F7F7</accession>
<comment type="caution">
    <text evidence="1">The sequence shown here is derived from an EMBL/GenBank/DDBJ whole genome shotgun (WGS) entry which is preliminary data.</text>
</comment>
<dbReference type="RefSeq" id="WP_171534168.1">
    <property type="nucleotide sequence ID" value="NZ_JABERH010000015.1"/>
</dbReference>
<evidence type="ECO:0000313" key="1">
    <source>
        <dbReference type="EMBL" id="NNH38170.1"/>
    </source>
</evidence>
<proteinExistence type="predicted"/>
<name>A0A8E4F7F7_9GAMM</name>
<protein>
    <submittedName>
        <fullName evidence="1">Uncharacterized protein</fullName>
    </submittedName>
</protein>
<gene>
    <name evidence="1" type="ORF">HLH11_05785</name>
</gene>
<organism evidence="1 2">
    <name type="scientific">Acinetobacter terrae</name>
    <dbReference type="NCBI Taxonomy" id="2731247"/>
    <lineage>
        <taxon>Bacteria</taxon>
        <taxon>Pseudomonadati</taxon>
        <taxon>Pseudomonadota</taxon>
        <taxon>Gammaproteobacteria</taxon>
        <taxon>Moraxellales</taxon>
        <taxon>Moraxellaceae</taxon>
        <taxon>Acinetobacter</taxon>
        <taxon>Acinetobacter Taxon 24</taxon>
    </lineage>
</organism>
<sequence length="328" mass="39081">MINKKEFGKGLSQSFYFKGQKAECRGWGFKVPFNSFYDIGIDFYGFDASECLNVNRDYWLKEFIEEFNNKILEEILEDIIQKRNGFENVFSEFYNLVLLIKNNQLDIIEKIEFNTNLGYLKLEQIKNYELIYANKIFYENHDALPKVFNPNIIIEISDLKILDFFIESMEGFFCHKVEGLKFLGSRGDISLLFSKREITMEHEKVKVYKINSIEKSLEYFLESKIVHISEQRRAGDIYEDFKFPIIVSKKLFPESFALFFFQEKIILPLYFTVKEIHFIKYSEYLRLIPDILKSLINVNQYENLVNFLKIEISRISNIKITDHEKTPQ</sequence>
<evidence type="ECO:0000313" key="2">
    <source>
        <dbReference type="Proteomes" id="UP000532147"/>
    </source>
</evidence>
<dbReference type="EMBL" id="JABERH010000015">
    <property type="protein sequence ID" value="NNH38170.1"/>
    <property type="molecule type" value="Genomic_DNA"/>
</dbReference>
<dbReference type="Proteomes" id="UP000532147">
    <property type="component" value="Unassembled WGS sequence"/>
</dbReference>